<protein>
    <submittedName>
        <fullName evidence="1">Uncharacterized protein</fullName>
    </submittedName>
</protein>
<sequence length="289" mass="31363">MPSLITTIEDNSPLITYSSEWKTGSSADGSASLYSGSSFTYTNTSGASATFIFNGTSVEIFGSKRGNHGLYQVKIDDTYYPPISGNATEPGEFQKSLFFANDLSLGLHHLTLTNQENAFVDLDFITWKTSIGSDNEQLYVDTFEDSDPSFVYLPSDSSWTNTPNNLGTYLGGSGHATTTPGAVFFYTFNGDGVSLVGPIGPNGAAYTVQVDGGQQKNYSSINQYYTPHSTLYHADSLGPGQHRLKLSYASTSPDQVFSIDYATVYSASSPRKSCVLPRFYDPRPNVNIM</sequence>
<gene>
    <name evidence="1" type="ORF">BDZ94DRAFT_1166100</name>
</gene>
<dbReference type="Gene3D" id="2.60.120.260">
    <property type="entry name" value="Galactose-binding domain-like"/>
    <property type="match status" value="2"/>
</dbReference>
<dbReference type="Proteomes" id="UP000807353">
    <property type="component" value="Unassembled WGS sequence"/>
</dbReference>
<proteinExistence type="predicted"/>
<reference evidence="1" key="1">
    <citation type="submission" date="2020-11" db="EMBL/GenBank/DDBJ databases">
        <authorList>
            <consortium name="DOE Joint Genome Institute"/>
            <person name="Ahrendt S."/>
            <person name="Riley R."/>
            <person name="Andreopoulos W."/>
            <person name="Labutti K."/>
            <person name="Pangilinan J."/>
            <person name="Ruiz-Duenas F.J."/>
            <person name="Barrasa J.M."/>
            <person name="Sanchez-Garcia M."/>
            <person name="Camarero S."/>
            <person name="Miyauchi S."/>
            <person name="Serrano A."/>
            <person name="Linde D."/>
            <person name="Babiker R."/>
            <person name="Drula E."/>
            <person name="Ayuso-Fernandez I."/>
            <person name="Pacheco R."/>
            <person name="Padilla G."/>
            <person name="Ferreira P."/>
            <person name="Barriuso J."/>
            <person name="Kellner H."/>
            <person name="Castanera R."/>
            <person name="Alfaro M."/>
            <person name="Ramirez L."/>
            <person name="Pisabarro A.G."/>
            <person name="Kuo A."/>
            <person name="Tritt A."/>
            <person name="Lipzen A."/>
            <person name="He G."/>
            <person name="Yan M."/>
            <person name="Ng V."/>
            <person name="Cullen D."/>
            <person name="Martin F."/>
            <person name="Rosso M.-N."/>
            <person name="Henrissat B."/>
            <person name="Hibbett D."/>
            <person name="Martinez A.T."/>
            <person name="Grigoriev I.V."/>
        </authorList>
    </citation>
    <scope>NUCLEOTIDE SEQUENCE</scope>
    <source>
        <strain evidence="1">CBS 247.69</strain>
    </source>
</reference>
<evidence type="ECO:0000313" key="1">
    <source>
        <dbReference type="EMBL" id="KAF9462271.1"/>
    </source>
</evidence>
<keyword evidence="2" id="KW-1185">Reference proteome</keyword>
<accession>A0A9P5Y6N2</accession>
<name>A0A9P5Y6N2_9AGAR</name>
<dbReference type="AlphaFoldDB" id="A0A9P5Y6N2"/>
<dbReference type="EMBL" id="MU150273">
    <property type="protein sequence ID" value="KAF9462271.1"/>
    <property type="molecule type" value="Genomic_DNA"/>
</dbReference>
<evidence type="ECO:0000313" key="2">
    <source>
        <dbReference type="Proteomes" id="UP000807353"/>
    </source>
</evidence>
<organism evidence="1 2">
    <name type="scientific">Collybia nuda</name>
    <dbReference type="NCBI Taxonomy" id="64659"/>
    <lineage>
        <taxon>Eukaryota</taxon>
        <taxon>Fungi</taxon>
        <taxon>Dikarya</taxon>
        <taxon>Basidiomycota</taxon>
        <taxon>Agaricomycotina</taxon>
        <taxon>Agaricomycetes</taxon>
        <taxon>Agaricomycetidae</taxon>
        <taxon>Agaricales</taxon>
        <taxon>Tricholomatineae</taxon>
        <taxon>Clitocybaceae</taxon>
        <taxon>Collybia</taxon>
    </lineage>
</organism>
<comment type="caution">
    <text evidence="1">The sequence shown here is derived from an EMBL/GenBank/DDBJ whole genome shotgun (WGS) entry which is preliminary data.</text>
</comment>
<dbReference type="OrthoDB" id="2564234at2759"/>